<dbReference type="AlphaFoldDB" id="A0A3P6H8N5"/>
<name>A0A3P6H8N5_MESCO</name>
<dbReference type="CDD" id="cd00063">
    <property type="entry name" value="FN3"/>
    <property type="match status" value="1"/>
</dbReference>
<gene>
    <name evidence="2" type="ORF">MCOS_LOCUS3193</name>
</gene>
<organism evidence="2 3">
    <name type="scientific">Mesocestoides corti</name>
    <name type="common">Flatworm</name>
    <dbReference type="NCBI Taxonomy" id="53468"/>
    <lineage>
        <taxon>Eukaryota</taxon>
        <taxon>Metazoa</taxon>
        <taxon>Spiralia</taxon>
        <taxon>Lophotrochozoa</taxon>
        <taxon>Platyhelminthes</taxon>
        <taxon>Cestoda</taxon>
        <taxon>Eucestoda</taxon>
        <taxon>Cyclophyllidea</taxon>
        <taxon>Mesocestoididae</taxon>
        <taxon>Mesocestoides</taxon>
    </lineage>
</organism>
<accession>A0A3P6H8N5</accession>
<reference evidence="2 3" key="1">
    <citation type="submission" date="2018-10" db="EMBL/GenBank/DDBJ databases">
        <authorList>
            <consortium name="Pathogen Informatics"/>
        </authorList>
    </citation>
    <scope>NUCLEOTIDE SEQUENCE [LARGE SCALE GENOMIC DNA]</scope>
</reference>
<dbReference type="Gene3D" id="2.60.40.10">
    <property type="entry name" value="Immunoglobulins"/>
    <property type="match status" value="1"/>
</dbReference>
<evidence type="ECO:0000313" key="3">
    <source>
        <dbReference type="Proteomes" id="UP000267029"/>
    </source>
</evidence>
<evidence type="ECO:0000259" key="1">
    <source>
        <dbReference type="PROSITE" id="PS50853"/>
    </source>
</evidence>
<proteinExistence type="predicted"/>
<dbReference type="EMBL" id="UXSR01000664">
    <property type="protein sequence ID" value="VDD77190.1"/>
    <property type="molecule type" value="Genomic_DNA"/>
</dbReference>
<keyword evidence="3" id="KW-1185">Reference proteome</keyword>
<dbReference type="Proteomes" id="UP000267029">
    <property type="component" value="Unassembled WGS sequence"/>
</dbReference>
<protein>
    <recommendedName>
        <fullName evidence="1">Fibronectin type-III domain-containing protein</fullName>
    </recommendedName>
</protein>
<dbReference type="InterPro" id="IPR036116">
    <property type="entry name" value="FN3_sf"/>
</dbReference>
<dbReference type="SUPFAM" id="SSF49265">
    <property type="entry name" value="Fibronectin type III"/>
    <property type="match status" value="1"/>
</dbReference>
<evidence type="ECO:0000313" key="2">
    <source>
        <dbReference type="EMBL" id="VDD77190.1"/>
    </source>
</evidence>
<dbReference type="OrthoDB" id="9985779at2759"/>
<dbReference type="InterPro" id="IPR013783">
    <property type="entry name" value="Ig-like_fold"/>
</dbReference>
<sequence length="165" mass="18397">MINYDRMDYQISWEPPLPPSELLNAPGSSHPSASNSFTRYRVMWAPRKDEPVDASMYNDEAGFSPIPDLQNSDVRVVDKNQTSLILPRLRPRTVYILRIQTLGPNSLGRGRESTPAVHYFVTHDDRFRTSGQAAHNGLFIDASPDGGATTRLTCAPCLTLLLLVI</sequence>
<feature type="domain" description="Fibronectin type-III" evidence="1">
    <location>
        <begin position="25"/>
        <end position="125"/>
    </location>
</feature>
<dbReference type="InterPro" id="IPR003961">
    <property type="entry name" value="FN3_dom"/>
</dbReference>
<dbReference type="PROSITE" id="PS50853">
    <property type="entry name" value="FN3"/>
    <property type="match status" value="1"/>
</dbReference>